<gene>
    <name evidence="5" type="ORF">CINCED_3A019900</name>
</gene>
<proteinExistence type="predicted"/>
<evidence type="ECO:0000259" key="4">
    <source>
        <dbReference type="Pfam" id="PF15658"/>
    </source>
</evidence>
<dbReference type="InterPro" id="IPR011049">
    <property type="entry name" value="Serralysin-like_metalloprot_C"/>
</dbReference>
<evidence type="ECO:0000256" key="1">
    <source>
        <dbReference type="ARBA" id="ARBA00022737"/>
    </source>
</evidence>
<dbReference type="InterPro" id="IPR002110">
    <property type="entry name" value="Ankyrin_rpt"/>
</dbReference>
<dbReference type="PRINTS" id="PR01415">
    <property type="entry name" value="ANKYRIN"/>
</dbReference>
<feature type="repeat" description="ANK" evidence="3">
    <location>
        <begin position="762"/>
        <end position="794"/>
    </location>
</feature>
<feature type="repeat" description="ANK" evidence="3">
    <location>
        <begin position="889"/>
        <end position="921"/>
    </location>
</feature>
<dbReference type="PANTHER" id="PTHR24123:SF33">
    <property type="entry name" value="PROTEIN HOS4"/>
    <property type="match status" value="1"/>
</dbReference>
<dbReference type="Pfam" id="PF15658">
    <property type="entry name" value="Latrotoxin_C"/>
    <property type="match status" value="1"/>
</dbReference>
<dbReference type="SUPFAM" id="SSF48403">
    <property type="entry name" value="Ankyrin repeat"/>
    <property type="match status" value="1"/>
</dbReference>
<keyword evidence="2 3" id="KW-0040">ANK repeat</keyword>
<dbReference type="Proteomes" id="UP000325440">
    <property type="component" value="Unassembled WGS sequence"/>
</dbReference>
<dbReference type="Pfam" id="PF12796">
    <property type="entry name" value="Ank_2"/>
    <property type="match status" value="2"/>
</dbReference>
<evidence type="ECO:0000256" key="2">
    <source>
        <dbReference type="ARBA" id="ARBA00023043"/>
    </source>
</evidence>
<dbReference type="GO" id="GO:0006508">
    <property type="term" value="P:proteolysis"/>
    <property type="evidence" value="ECO:0007669"/>
    <property type="project" value="UniProtKB-KW"/>
</dbReference>
<evidence type="ECO:0000313" key="6">
    <source>
        <dbReference type="Proteomes" id="UP000325440"/>
    </source>
</evidence>
<dbReference type="AlphaFoldDB" id="A0A5E4MC34"/>
<dbReference type="Gene3D" id="1.25.40.20">
    <property type="entry name" value="Ankyrin repeat-containing domain"/>
    <property type="match status" value="1"/>
</dbReference>
<feature type="domain" description="Latrotoxin C-terminal" evidence="4">
    <location>
        <begin position="1023"/>
        <end position="1126"/>
    </location>
</feature>
<reference evidence="5 6" key="1">
    <citation type="submission" date="2019-08" db="EMBL/GenBank/DDBJ databases">
        <authorList>
            <person name="Alioto T."/>
            <person name="Alioto T."/>
            <person name="Gomez Garrido J."/>
        </authorList>
    </citation>
    <scope>NUCLEOTIDE SEQUENCE [LARGE SCALE GENOMIC DNA]</scope>
</reference>
<dbReference type="InterPro" id="IPR051165">
    <property type="entry name" value="Multifunctional_ANK_Repeat"/>
</dbReference>
<dbReference type="PANTHER" id="PTHR24123">
    <property type="entry name" value="ANKYRIN REPEAT-CONTAINING"/>
    <property type="match status" value="1"/>
</dbReference>
<dbReference type="OrthoDB" id="8006693at2759"/>
<dbReference type="SMART" id="SM00248">
    <property type="entry name" value="ANK"/>
    <property type="match status" value="4"/>
</dbReference>
<organism evidence="5 6">
    <name type="scientific">Cinara cedri</name>
    <dbReference type="NCBI Taxonomy" id="506608"/>
    <lineage>
        <taxon>Eukaryota</taxon>
        <taxon>Metazoa</taxon>
        <taxon>Ecdysozoa</taxon>
        <taxon>Arthropoda</taxon>
        <taxon>Hexapoda</taxon>
        <taxon>Insecta</taxon>
        <taxon>Pterygota</taxon>
        <taxon>Neoptera</taxon>
        <taxon>Paraneoptera</taxon>
        <taxon>Hemiptera</taxon>
        <taxon>Sternorrhyncha</taxon>
        <taxon>Aphidomorpha</taxon>
        <taxon>Aphidoidea</taxon>
        <taxon>Aphididae</taxon>
        <taxon>Lachninae</taxon>
        <taxon>Cinara</taxon>
    </lineage>
</organism>
<keyword evidence="5" id="KW-0378">Hydrolase</keyword>
<keyword evidence="6" id="KW-1185">Reference proteome</keyword>
<accession>A0A5E4MC34</accession>
<dbReference type="GO" id="GO:0008237">
    <property type="term" value="F:metallopeptidase activity"/>
    <property type="evidence" value="ECO:0007669"/>
    <property type="project" value="UniProtKB-KW"/>
</dbReference>
<keyword evidence="5" id="KW-0482">Metalloprotease</keyword>
<feature type="repeat" description="ANK" evidence="3">
    <location>
        <begin position="812"/>
        <end position="844"/>
    </location>
</feature>
<protein>
    <submittedName>
        <fullName evidence="5">Latrotoxin, C-terminal domain,Serralysin-like metalloprotease, C-terminal,Ankyrin repeat-containing</fullName>
    </submittedName>
</protein>
<name>A0A5E4MC34_9HEMI</name>
<dbReference type="PROSITE" id="PS50297">
    <property type="entry name" value="ANK_REP_REGION"/>
    <property type="match status" value="3"/>
</dbReference>
<keyword evidence="5" id="KW-0645">Protease</keyword>
<evidence type="ECO:0000256" key="3">
    <source>
        <dbReference type="PROSITE-ProRule" id="PRU00023"/>
    </source>
</evidence>
<dbReference type="InterPro" id="IPR036770">
    <property type="entry name" value="Ankyrin_rpt-contain_sf"/>
</dbReference>
<keyword evidence="1" id="KW-0677">Repeat</keyword>
<evidence type="ECO:0000313" key="5">
    <source>
        <dbReference type="EMBL" id="VVC27472.1"/>
    </source>
</evidence>
<dbReference type="PROSITE" id="PS50088">
    <property type="entry name" value="ANK_REPEAT"/>
    <property type="match status" value="3"/>
</dbReference>
<dbReference type="EMBL" id="CABPRJ010000125">
    <property type="protein sequence ID" value="VVC27472.1"/>
    <property type="molecule type" value="Genomic_DNA"/>
</dbReference>
<dbReference type="SUPFAM" id="SSF51120">
    <property type="entry name" value="beta-Roll"/>
    <property type="match status" value="1"/>
</dbReference>
<sequence length="1197" mass="136105">MNRQDANTEDLSRVIPDRIQGASMICLPKITNDDYEKDVKSSVLLAKYYCDNAMVISHNSRINMKQKEETIVYDLENVDEGIIVGSNQWNNKFLIYSGEERITGGDNIENRYVLVNNPSFLGKIIGGKNSTNILDLSQLKDEVIGVNVNYSLKSNASGSLRVEVNGHGLTNDQINNEGIFNYHYVGRKDKLDKVLCMGYSEHFKGNEDRDIIIDSRGGSNDNERDVIEGCKKVIVSPYTTVKGGKSNYTFYVKTAGYKGKNLHSEINVDGIGSVVFPEFDLLDDCDQITYSRSSNTLSLKMSFGQNNKFTLDIRNYVEESSNRPHFLLIDKNGSNIVPKIERSDTSTIRINSFELHSEHSLDKFDDVENHYKKILNNNKNYNILGVIRDKAQSNKKVELQHVVFGSAGNDIINFDHGTMVAKGGNGSDMYVIDSNIERREIIIDNNSDDKKLDMLVMPEVPEEFSIQQCNLHLNYNNTRIQVRNYLQGNSYRHLMVMNSKGETFIPYVQSMLCVGSPIENGKLVPFFHTTQTQNMFLLPKDFQGDHVVIDSNLEDIEKYKDEDDLLLIRERGIPFVTRIEDFYNDQSKWRDVKFLLWSNGNFFPYLGLQQEVDGIMEYKDKLKNDYEKVIKEYVIDFTKSVSITHNQDGTLTSVGQDEERIGVVILKDITPDRIRVSSSNTDLVFFDEVSSHVINIKNWDNSESYRIATLEFDVGLEAIIIRRLDRFSLSNIAEIQDLINKASEICQKKAGCEANIEAKNNDGQTQFHVAAQEGKLRSIRFLIGKYAEPDELVKAVRQRERLKSLINEKDKFGYTPLQYAAKNGKWDIVNLFLDKTAERNPDDVANKDRFSISWSTIHYGVYNGDVNLLNDIFQILSDKGTIINTKDSSDWTPLHYAVYYNALDVVKFLVNKGSDINAKNKDDKTPLDIAKDKGHNNIVEYLEKKLREERGKPVQRKRRYHHVDHSHHHSSQQPLTIDVSNQPEIAASSTTRPSSWINDLFSWVKSSVGGLFHSRAVLVDAPIDVNGTIMLLDVLIRKVTGQKYISSVDQATSLLEAQNYALNITNEFEKVVKQAASKSEISIHRLNINFMKIHDEITEEIIGGKFNEISGILKSHIEKACPDREAGYPGKLSPKKFDKFKDELNKGLDATLKQEILHSRDSKLEVSNVKGSLKPRSDLNNTCIQGHLTQARNVRLG</sequence>
<dbReference type="InterPro" id="IPR028047">
    <property type="entry name" value="Latrotoxin_C_dom"/>
</dbReference>